<comment type="caution">
    <text evidence="2">The sequence shown here is derived from an EMBL/GenBank/DDBJ whole genome shotgun (WGS) entry which is preliminary data.</text>
</comment>
<dbReference type="OrthoDB" id="275124at2"/>
<dbReference type="InterPro" id="IPR031009">
    <property type="entry name" value="Tcm_partner"/>
</dbReference>
<name>A0A6L5JZD6_RHOTE</name>
<evidence type="ECO:0000313" key="3">
    <source>
        <dbReference type="Proteomes" id="UP000480275"/>
    </source>
</evidence>
<protein>
    <submittedName>
        <fullName evidence="2">Three-Cys-motif partner protein TcmP</fullName>
    </submittedName>
</protein>
<dbReference type="AlphaFoldDB" id="A0A6L5JZD6"/>
<dbReference type="Pfam" id="PF22560">
    <property type="entry name" value="GMT-wHTH"/>
    <property type="match status" value="1"/>
</dbReference>
<evidence type="ECO:0000259" key="1">
    <source>
        <dbReference type="Pfam" id="PF22560"/>
    </source>
</evidence>
<organism evidence="2 3">
    <name type="scientific">Rhodocyclus tenuis</name>
    <name type="common">Rhodospirillum tenue</name>
    <dbReference type="NCBI Taxonomy" id="1066"/>
    <lineage>
        <taxon>Bacteria</taxon>
        <taxon>Pseudomonadati</taxon>
        <taxon>Pseudomonadota</taxon>
        <taxon>Betaproteobacteria</taxon>
        <taxon>Rhodocyclales</taxon>
        <taxon>Rhodocyclaceae</taxon>
        <taxon>Rhodocyclus</taxon>
    </lineage>
</organism>
<gene>
    <name evidence="2" type="primary">tcmP</name>
    <name evidence="2" type="ORF">GHK24_11800</name>
</gene>
<evidence type="ECO:0000313" key="2">
    <source>
        <dbReference type="EMBL" id="MQY52456.1"/>
    </source>
</evidence>
<dbReference type="NCBIfam" id="TIGR04474">
    <property type="entry name" value="tcm_partner"/>
    <property type="match status" value="1"/>
</dbReference>
<feature type="domain" description="GMT-like wHTH" evidence="1">
    <location>
        <begin position="316"/>
        <end position="394"/>
    </location>
</feature>
<dbReference type="InterPro" id="IPR054339">
    <property type="entry name" value="GMT_wHTH"/>
</dbReference>
<proteinExistence type="predicted"/>
<reference evidence="2 3" key="1">
    <citation type="submission" date="2019-10" db="EMBL/GenBank/DDBJ databases">
        <title>Whole-genome sequence of the purple nonsulfur photosynthetic bacterium Rhodocyclus tenuis.</title>
        <authorList>
            <person name="Kyndt J.A."/>
            <person name="Meyer T.E."/>
        </authorList>
    </citation>
    <scope>NUCLEOTIDE SEQUENCE [LARGE SCALE GENOMIC DNA]</scope>
    <source>
        <strain evidence="2 3">DSM 110</strain>
    </source>
</reference>
<dbReference type="EMBL" id="WIXJ01000010">
    <property type="protein sequence ID" value="MQY52456.1"/>
    <property type="molecule type" value="Genomic_DNA"/>
</dbReference>
<dbReference type="Proteomes" id="UP000480275">
    <property type="component" value="Unassembled WGS sequence"/>
</dbReference>
<sequence>MPHYDWIWGEPPPLLKRHSEVKHALLRNYLVDYFLTLVSMPQQDKIQLTIVDGFCGGGLYRNESGQEVPGSPLVILEAIREAEVLVNLRQERRKPIQIDVELICIDDCLHALNYLSHVLDGRGYGGAVATGTIKLVKGKFADHCRAAIQRGQDRSPRSGRVLFVLDQYGYSAVPMACLHDIFAKLKHAEVILTFYIDSLISYLNEKNLADFELTTGIRSSVRAADLDETKQSPRWRVKLQSSLYQSLTSQCSAQFYTPFFIRPERGHGDFWLLHLSQHWKARDVMATTHWKHHNHFAHYGKAGFHMFSTGYIGKIDDENRLQMGFDFSEVAATVSKETMMEQIPTMLFEGAEGITFEQFFLRLINTTPATRSMVEATLLELHQSGEIMVTDNTGDASKARVKLKPDHVLRLPSQRSFSF</sequence>
<accession>A0A6L5JZD6</accession>